<feature type="transmembrane region" description="Helical" evidence="6">
    <location>
        <begin position="12"/>
        <end position="34"/>
    </location>
</feature>
<feature type="transmembrane region" description="Helical" evidence="6">
    <location>
        <begin position="176"/>
        <end position="197"/>
    </location>
</feature>
<feature type="domain" description="Rhodopsin" evidence="7">
    <location>
        <begin position="30"/>
        <end position="271"/>
    </location>
</feature>
<proteinExistence type="inferred from homology"/>
<comment type="subcellular location">
    <subcellularLocation>
        <location evidence="1">Membrane</location>
        <topology evidence="1">Multi-pass membrane protein</topology>
    </subcellularLocation>
</comment>
<dbReference type="PANTHER" id="PTHR33048">
    <property type="entry name" value="PTH11-LIKE INTEGRAL MEMBRANE PROTEIN (AFU_ORTHOLOGUE AFUA_5G11245)"/>
    <property type="match status" value="1"/>
</dbReference>
<evidence type="ECO:0000256" key="3">
    <source>
        <dbReference type="ARBA" id="ARBA00022989"/>
    </source>
</evidence>
<feature type="transmembrane region" description="Helical" evidence="6">
    <location>
        <begin position="98"/>
        <end position="117"/>
    </location>
</feature>
<dbReference type="GO" id="GO:0016020">
    <property type="term" value="C:membrane"/>
    <property type="evidence" value="ECO:0007669"/>
    <property type="project" value="UniProtKB-SubCell"/>
</dbReference>
<protein>
    <recommendedName>
        <fullName evidence="7">Rhodopsin domain-containing protein</fullName>
    </recommendedName>
</protein>
<feature type="transmembrane region" description="Helical" evidence="6">
    <location>
        <begin position="129"/>
        <end position="151"/>
    </location>
</feature>
<comment type="similarity">
    <text evidence="5">Belongs to the SAT4 family.</text>
</comment>
<accession>A0A6A6DKT0</accession>
<dbReference type="Pfam" id="PF20684">
    <property type="entry name" value="Fung_rhodopsin"/>
    <property type="match status" value="1"/>
</dbReference>
<evidence type="ECO:0000256" key="5">
    <source>
        <dbReference type="ARBA" id="ARBA00038359"/>
    </source>
</evidence>
<dbReference type="Proteomes" id="UP000800200">
    <property type="component" value="Unassembled WGS sequence"/>
</dbReference>
<evidence type="ECO:0000256" key="1">
    <source>
        <dbReference type="ARBA" id="ARBA00004141"/>
    </source>
</evidence>
<gene>
    <name evidence="8" type="ORF">K469DRAFT_730364</name>
</gene>
<keyword evidence="9" id="KW-1185">Reference proteome</keyword>
<evidence type="ECO:0000256" key="2">
    <source>
        <dbReference type="ARBA" id="ARBA00022692"/>
    </source>
</evidence>
<dbReference type="InterPro" id="IPR049326">
    <property type="entry name" value="Rhodopsin_dom_fungi"/>
</dbReference>
<evidence type="ECO:0000256" key="6">
    <source>
        <dbReference type="SAM" id="Phobius"/>
    </source>
</evidence>
<keyword evidence="2 6" id="KW-0812">Transmembrane</keyword>
<dbReference type="PANTHER" id="PTHR33048:SF57">
    <property type="entry name" value="INTEGRAL MEMBRANE PROTEIN-RELATED"/>
    <property type="match status" value="1"/>
</dbReference>
<evidence type="ECO:0000256" key="4">
    <source>
        <dbReference type="ARBA" id="ARBA00023136"/>
    </source>
</evidence>
<name>A0A6A6DKT0_9PEZI</name>
<dbReference type="InterPro" id="IPR052337">
    <property type="entry name" value="SAT4-like"/>
</dbReference>
<keyword evidence="4 6" id="KW-0472">Membrane</keyword>
<sequence length="343" mass="37877">MSPLPYNPLGIAVLASSSAGVFLDAIFIGLRLWARKLKKKKLVTSDYFLITAWILAFADLIRRVIGYEWGIGLHTSQILAAHGTKHINGILKLNYSSFFLWIGCATLTKLSILLIYLELFYCVTWFIWAVRITMGIAVISFFVTFGGLMMLCKPFEANWNPMLPGAECKMSQGDGFMFSGGVNLALDVILVFLPMPLVWTLNISKLKKVAVSAMFGLGFLILFVVAFRFKIIPTRDMHDVIHDGELPGILSSLELYLGMISACLPLLSPAVVKMRSVVAESRAFGYIASLEEQGGDGSHERLARHYADSKRSDEEIMVGGGFDIKIWPGEKGYGSGDKVEASK</sequence>
<feature type="transmembrane region" description="Helical" evidence="6">
    <location>
        <begin position="46"/>
        <end position="65"/>
    </location>
</feature>
<organism evidence="8 9">
    <name type="scientific">Zopfia rhizophila CBS 207.26</name>
    <dbReference type="NCBI Taxonomy" id="1314779"/>
    <lineage>
        <taxon>Eukaryota</taxon>
        <taxon>Fungi</taxon>
        <taxon>Dikarya</taxon>
        <taxon>Ascomycota</taxon>
        <taxon>Pezizomycotina</taxon>
        <taxon>Dothideomycetes</taxon>
        <taxon>Dothideomycetes incertae sedis</taxon>
        <taxon>Zopfiaceae</taxon>
        <taxon>Zopfia</taxon>
    </lineage>
</organism>
<evidence type="ECO:0000259" key="7">
    <source>
        <dbReference type="Pfam" id="PF20684"/>
    </source>
</evidence>
<feature type="transmembrane region" description="Helical" evidence="6">
    <location>
        <begin position="249"/>
        <end position="272"/>
    </location>
</feature>
<feature type="transmembrane region" description="Helical" evidence="6">
    <location>
        <begin position="209"/>
        <end position="229"/>
    </location>
</feature>
<dbReference type="AlphaFoldDB" id="A0A6A6DKT0"/>
<keyword evidence="3 6" id="KW-1133">Transmembrane helix</keyword>
<reference evidence="8" key="1">
    <citation type="journal article" date="2020" name="Stud. Mycol.">
        <title>101 Dothideomycetes genomes: a test case for predicting lifestyles and emergence of pathogens.</title>
        <authorList>
            <person name="Haridas S."/>
            <person name="Albert R."/>
            <person name="Binder M."/>
            <person name="Bloem J."/>
            <person name="Labutti K."/>
            <person name="Salamov A."/>
            <person name="Andreopoulos B."/>
            <person name="Baker S."/>
            <person name="Barry K."/>
            <person name="Bills G."/>
            <person name="Bluhm B."/>
            <person name="Cannon C."/>
            <person name="Castanera R."/>
            <person name="Culley D."/>
            <person name="Daum C."/>
            <person name="Ezra D."/>
            <person name="Gonzalez J."/>
            <person name="Henrissat B."/>
            <person name="Kuo A."/>
            <person name="Liang C."/>
            <person name="Lipzen A."/>
            <person name="Lutzoni F."/>
            <person name="Magnuson J."/>
            <person name="Mondo S."/>
            <person name="Nolan M."/>
            <person name="Ohm R."/>
            <person name="Pangilinan J."/>
            <person name="Park H.-J."/>
            <person name="Ramirez L."/>
            <person name="Alfaro M."/>
            <person name="Sun H."/>
            <person name="Tritt A."/>
            <person name="Yoshinaga Y."/>
            <person name="Zwiers L.-H."/>
            <person name="Turgeon B."/>
            <person name="Goodwin S."/>
            <person name="Spatafora J."/>
            <person name="Crous P."/>
            <person name="Grigoriev I."/>
        </authorList>
    </citation>
    <scope>NUCLEOTIDE SEQUENCE</scope>
    <source>
        <strain evidence="8">CBS 207.26</strain>
    </source>
</reference>
<dbReference type="OrthoDB" id="10017208at2759"/>
<evidence type="ECO:0000313" key="9">
    <source>
        <dbReference type="Proteomes" id="UP000800200"/>
    </source>
</evidence>
<evidence type="ECO:0000313" key="8">
    <source>
        <dbReference type="EMBL" id="KAF2180127.1"/>
    </source>
</evidence>
<dbReference type="EMBL" id="ML994660">
    <property type="protein sequence ID" value="KAF2180127.1"/>
    <property type="molecule type" value="Genomic_DNA"/>
</dbReference>